<comment type="similarity">
    <text evidence="8">Belongs to the methylthiotransferase family. RimO subfamily.</text>
</comment>
<comment type="cofactor">
    <cofactor evidence="8">
        <name>[4Fe-4S] cluster</name>
        <dbReference type="ChEBI" id="CHEBI:49883"/>
    </cofactor>
    <text evidence="8">Binds 2 [4Fe-4S] clusters. One cluster is coordinated with 3 cysteines and an exchangeable S-adenosyl-L-methionine.</text>
</comment>
<dbReference type="Gene3D" id="3.40.50.12160">
    <property type="entry name" value="Methylthiotransferase, N-terminal domain"/>
    <property type="match status" value="1"/>
</dbReference>
<dbReference type="InterPro" id="IPR058240">
    <property type="entry name" value="rSAM_sf"/>
</dbReference>
<keyword evidence="4 8" id="KW-0949">S-adenosyl-L-methionine</keyword>
<keyword evidence="7 8" id="KW-0411">Iron-sulfur</keyword>
<dbReference type="PROSITE" id="PS01278">
    <property type="entry name" value="MTTASE_RADICAL"/>
    <property type="match status" value="1"/>
</dbReference>
<dbReference type="InterPro" id="IPR002792">
    <property type="entry name" value="TRAM_dom"/>
</dbReference>
<evidence type="ECO:0000313" key="13">
    <source>
        <dbReference type="Proteomes" id="UP001596020"/>
    </source>
</evidence>
<proteinExistence type="inferred from homology"/>
<keyword evidence="2 8" id="KW-0963">Cytoplasm</keyword>
<keyword evidence="12" id="KW-0689">Ribosomal protein</keyword>
<dbReference type="NCBIfam" id="TIGR01125">
    <property type="entry name" value="30S ribosomal protein S12 methylthiotransferase RimO"/>
    <property type="match status" value="1"/>
</dbReference>
<evidence type="ECO:0000259" key="10">
    <source>
        <dbReference type="PROSITE" id="PS51449"/>
    </source>
</evidence>
<dbReference type="EMBL" id="JBHSGO010000203">
    <property type="protein sequence ID" value="MFC4666491.1"/>
    <property type="molecule type" value="Genomic_DNA"/>
</dbReference>
<dbReference type="NCBIfam" id="TIGR00089">
    <property type="entry name" value="MiaB/RimO family radical SAM methylthiotransferase"/>
    <property type="match status" value="1"/>
</dbReference>
<evidence type="ECO:0000256" key="8">
    <source>
        <dbReference type="HAMAP-Rule" id="MF_01865"/>
    </source>
</evidence>
<keyword evidence="12" id="KW-0687">Ribonucleoprotein</keyword>
<feature type="domain" description="TRAM" evidence="9">
    <location>
        <begin position="367"/>
        <end position="433"/>
    </location>
</feature>
<feature type="binding site" evidence="8">
    <location>
        <position position="85"/>
    </location>
    <ligand>
        <name>[4Fe-4S] cluster</name>
        <dbReference type="ChEBI" id="CHEBI:49883"/>
        <label>1</label>
    </ligand>
</feature>
<evidence type="ECO:0000256" key="2">
    <source>
        <dbReference type="ARBA" id="ARBA00022490"/>
    </source>
</evidence>
<feature type="domain" description="Radical SAM core" evidence="11">
    <location>
        <begin position="132"/>
        <end position="364"/>
    </location>
</feature>
<keyword evidence="1 8" id="KW-0004">4Fe-4S</keyword>
<dbReference type="PANTHER" id="PTHR43837:SF1">
    <property type="entry name" value="RIBOSOMAL PROTEIN US12 METHYLTHIOTRANSFERASE RIMO"/>
    <property type="match status" value="1"/>
</dbReference>
<dbReference type="PANTHER" id="PTHR43837">
    <property type="entry name" value="RIBOSOMAL PROTEIN S12 METHYLTHIOTRANSFERASE RIMO"/>
    <property type="match status" value="1"/>
</dbReference>
<accession>A0ABV9K932</accession>
<gene>
    <name evidence="8 12" type="primary">rimO</name>
    <name evidence="12" type="ORF">ACFO3G_07760</name>
</gene>
<evidence type="ECO:0000259" key="11">
    <source>
        <dbReference type="PROSITE" id="PS51918"/>
    </source>
</evidence>
<dbReference type="SFLD" id="SFLDS00029">
    <property type="entry name" value="Radical_SAM"/>
    <property type="match status" value="1"/>
</dbReference>
<keyword evidence="6 8" id="KW-0408">Iron</keyword>
<dbReference type="Pfam" id="PF00919">
    <property type="entry name" value="UPF0004"/>
    <property type="match status" value="1"/>
</dbReference>
<dbReference type="PROSITE" id="PS51449">
    <property type="entry name" value="MTTASE_N"/>
    <property type="match status" value="1"/>
</dbReference>
<evidence type="ECO:0000256" key="5">
    <source>
        <dbReference type="ARBA" id="ARBA00022723"/>
    </source>
</evidence>
<keyword evidence="5 8" id="KW-0479">Metal-binding</keyword>
<dbReference type="Proteomes" id="UP001596020">
    <property type="component" value="Unassembled WGS sequence"/>
</dbReference>
<feature type="binding site" evidence="8">
    <location>
        <position position="51"/>
    </location>
    <ligand>
        <name>[4Fe-4S] cluster</name>
        <dbReference type="ChEBI" id="CHEBI:49883"/>
        <label>1</label>
    </ligand>
</feature>
<feature type="binding site" evidence="8">
    <location>
        <position position="13"/>
    </location>
    <ligand>
        <name>[4Fe-4S] cluster</name>
        <dbReference type="ChEBI" id="CHEBI:49883"/>
        <label>1</label>
    </ligand>
</feature>
<dbReference type="GO" id="GO:0103039">
    <property type="term" value="F:protein methylthiotransferase activity"/>
    <property type="evidence" value="ECO:0007669"/>
    <property type="project" value="UniProtKB-EC"/>
</dbReference>
<feature type="binding site" evidence="8">
    <location>
        <position position="153"/>
    </location>
    <ligand>
        <name>[4Fe-4S] cluster</name>
        <dbReference type="ChEBI" id="CHEBI:49883"/>
        <label>2</label>
        <note>4Fe-4S-S-AdoMet</note>
    </ligand>
</feature>
<dbReference type="SFLD" id="SFLDG01061">
    <property type="entry name" value="methylthiotransferase"/>
    <property type="match status" value="1"/>
</dbReference>
<dbReference type="SFLD" id="SFLDG01082">
    <property type="entry name" value="B12-binding_domain_containing"/>
    <property type="match status" value="1"/>
</dbReference>
<keyword evidence="3 8" id="KW-0808">Transferase</keyword>
<protein>
    <recommendedName>
        <fullName evidence="8">Ribosomal protein uS12 methylthiotransferase RimO</fullName>
        <shortName evidence="8">uS12 MTTase</shortName>
        <shortName evidence="8">uS12 methylthiotransferase</shortName>
        <ecNumber evidence="8">2.8.4.4</ecNumber>
    </recommendedName>
    <alternativeName>
        <fullName evidence="8">Ribosomal protein uS12 (aspartate-C(3))-methylthiotransferase</fullName>
    </alternativeName>
    <alternativeName>
        <fullName evidence="8">Ribosome maturation factor RimO</fullName>
    </alternativeName>
</protein>
<comment type="subcellular location">
    <subcellularLocation>
        <location evidence="8">Cytoplasm</location>
    </subcellularLocation>
</comment>
<dbReference type="SMART" id="SM00729">
    <property type="entry name" value="Elp3"/>
    <property type="match status" value="1"/>
</dbReference>
<dbReference type="SUPFAM" id="SSF102114">
    <property type="entry name" value="Radical SAM enzymes"/>
    <property type="match status" value="1"/>
</dbReference>
<dbReference type="InterPro" id="IPR012340">
    <property type="entry name" value="NA-bd_OB-fold"/>
</dbReference>
<dbReference type="HAMAP" id="MF_01865">
    <property type="entry name" value="MTTase_RimO"/>
    <property type="match status" value="1"/>
</dbReference>
<dbReference type="InterPro" id="IPR006638">
    <property type="entry name" value="Elp3/MiaA/NifB-like_rSAM"/>
</dbReference>
<dbReference type="Gene3D" id="2.40.50.140">
    <property type="entry name" value="Nucleic acid-binding proteins"/>
    <property type="match status" value="1"/>
</dbReference>
<feature type="binding site" evidence="8">
    <location>
        <position position="146"/>
    </location>
    <ligand>
        <name>[4Fe-4S] cluster</name>
        <dbReference type="ChEBI" id="CHEBI:49883"/>
        <label>2</label>
        <note>4Fe-4S-S-AdoMet</note>
    </ligand>
</feature>
<comment type="caution">
    <text evidence="12">The sequence shown here is derived from an EMBL/GenBank/DDBJ whole genome shotgun (WGS) entry which is preliminary data.</text>
</comment>
<dbReference type="CDD" id="cd01335">
    <property type="entry name" value="Radical_SAM"/>
    <property type="match status" value="1"/>
</dbReference>
<evidence type="ECO:0000313" key="12">
    <source>
        <dbReference type="EMBL" id="MFC4666491.1"/>
    </source>
</evidence>
<dbReference type="SFLD" id="SFLDF00274">
    <property type="entry name" value="ribosomal_protein_S12_methylth"/>
    <property type="match status" value="1"/>
</dbReference>
<dbReference type="InterPro" id="IPR038135">
    <property type="entry name" value="Methylthiotransferase_N_sf"/>
</dbReference>
<evidence type="ECO:0000256" key="4">
    <source>
        <dbReference type="ARBA" id="ARBA00022691"/>
    </source>
</evidence>
<dbReference type="GO" id="GO:0005840">
    <property type="term" value="C:ribosome"/>
    <property type="evidence" value="ECO:0007669"/>
    <property type="project" value="UniProtKB-KW"/>
</dbReference>
<dbReference type="InterPro" id="IPR020612">
    <property type="entry name" value="Methylthiotransferase_CS"/>
</dbReference>
<evidence type="ECO:0000256" key="1">
    <source>
        <dbReference type="ARBA" id="ARBA00022485"/>
    </source>
</evidence>
<dbReference type="InterPro" id="IPR013848">
    <property type="entry name" value="Methylthiotransferase_N"/>
</dbReference>
<sequence>MKKGKVDVITLGCSKNLVDSERLMQLFSSYGYRVEHDAHKVDGEIVVVNTCGFIGDAKEESINTILALVEMKKQHRIGKLFVMGCLSERYREELREEIPEVDAFYGKFDWTRLLEDLGKAQNNTDFYKRILSTPKHYAYLKIAEGCDRTCSYCAIPLITGKYKSRMPEEILKEASELANSGIKEIQLIAQDLTYYGLDLPEHINLLPQLVEDLCKIEGIEWIRLHYAYPNHFPKDLLRVMREQPKVCKYLDIALQHISDHMLTLMRRQITAKETIDLLKEIRKEVPGIHLRTTLMVGHPGETEADFEELMQFVKDMKFERMGAFSYSHEEDTYSGIHYQDDVPQDVKANRMNRLMNLQEEISLDIQEDKIGKVFKVIIDRKEADGYVGRTEFDSPDVDPEVLIEKVDKNLEVGSFYNVKITSATPFELFGEIV</sequence>
<evidence type="ECO:0000256" key="3">
    <source>
        <dbReference type="ARBA" id="ARBA00022679"/>
    </source>
</evidence>
<dbReference type="InterPro" id="IPR007197">
    <property type="entry name" value="rSAM"/>
</dbReference>
<feature type="binding site" evidence="8">
    <location>
        <position position="150"/>
    </location>
    <ligand>
        <name>[4Fe-4S] cluster</name>
        <dbReference type="ChEBI" id="CHEBI:49883"/>
        <label>2</label>
        <note>4Fe-4S-S-AdoMet</note>
    </ligand>
</feature>
<dbReference type="InterPro" id="IPR005839">
    <property type="entry name" value="Methylthiotransferase"/>
</dbReference>
<evidence type="ECO:0000259" key="9">
    <source>
        <dbReference type="PROSITE" id="PS50926"/>
    </source>
</evidence>
<dbReference type="Pfam" id="PF18693">
    <property type="entry name" value="TRAM_2"/>
    <property type="match status" value="1"/>
</dbReference>
<dbReference type="PROSITE" id="PS50926">
    <property type="entry name" value="TRAM"/>
    <property type="match status" value="1"/>
</dbReference>
<dbReference type="InterPro" id="IPR005840">
    <property type="entry name" value="Ribosomal_uS12_MeSTrfase_RimO"/>
</dbReference>
<evidence type="ECO:0000256" key="7">
    <source>
        <dbReference type="ARBA" id="ARBA00023014"/>
    </source>
</evidence>
<dbReference type="PROSITE" id="PS51918">
    <property type="entry name" value="RADICAL_SAM"/>
    <property type="match status" value="1"/>
</dbReference>
<feature type="domain" description="MTTase N-terminal" evidence="10">
    <location>
        <begin position="4"/>
        <end position="122"/>
    </location>
</feature>
<dbReference type="RefSeq" id="WP_380079607.1">
    <property type="nucleotide sequence ID" value="NZ_JBHSGO010000203.1"/>
</dbReference>
<dbReference type="EC" id="2.8.4.4" evidence="8"/>
<dbReference type="Pfam" id="PF04055">
    <property type="entry name" value="Radical_SAM"/>
    <property type="match status" value="1"/>
</dbReference>
<reference evidence="13" key="1">
    <citation type="journal article" date="2019" name="Int. J. Syst. Evol. Microbiol.">
        <title>The Global Catalogue of Microorganisms (GCM) 10K type strain sequencing project: providing services to taxonomists for standard genome sequencing and annotation.</title>
        <authorList>
            <consortium name="The Broad Institute Genomics Platform"/>
            <consortium name="The Broad Institute Genome Sequencing Center for Infectious Disease"/>
            <person name="Wu L."/>
            <person name="Ma J."/>
        </authorList>
    </citation>
    <scope>NUCLEOTIDE SEQUENCE [LARGE SCALE GENOMIC DNA]</scope>
    <source>
        <strain evidence="13">CGMCC 4.7357</strain>
    </source>
</reference>
<name>A0ABV9K932_9PORP</name>
<organism evidence="12 13">
    <name type="scientific">Falsiporphyromonas endometrii</name>
    <dbReference type="NCBI Taxonomy" id="1387297"/>
    <lineage>
        <taxon>Bacteria</taxon>
        <taxon>Pseudomonadati</taxon>
        <taxon>Bacteroidota</taxon>
        <taxon>Bacteroidia</taxon>
        <taxon>Bacteroidales</taxon>
        <taxon>Porphyromonadaceae</taxon>
        <taxon>Falsiporphyromonas</taxon>
    </lineage>
</organism>
<dbReference type="InterPro" id="IPR023404">
    <property type="entry name" value="rSAM_horseshoe"/>
</dbReference>
<comment type="function">
    <text evidence="8">Catalyzes the methylthiolation of an aspartic acid residue of ribosomal protein uS12.</text>
</comment>
<keyword evidence="13" id="KW-1185">Reference proteome</keyword>
<dbReference type="Gene3D" id="3.80.30.20">
    <property type="entry name" value="tm_1862 like domain"/>
    <property type="match status" value="1"/>
</dbReference>
<evidence type="ECO:0000256" key="6">
    <source>
        <dbReference type="ARBA" id="ARBA00023004"/>
    </source>
</evidence>
<comment type="catalytic activity">
    <reaction evidence="8">
        <text>L-aspartate(89)-[ribosomal protein uS12]-hydrogen + (sulfur carrier)-SH + AH2 + 2 S-adenosyl-L-methionine = 3-methylsulfanyl-L-aspartate(89)-[ribosomal protein uS12]-hydrogen + (sulfur carrier)-H + 5'-deoxyadenosine + L-methionine + A + S-adenosyl-L-homocysteine + 2 H(+)</text>
        <dbReference type="Rhea" id="RHEA:37087"/>
        <dbReference type="Rhea" id="RHEA-COMP:10460"/>
        <dbReference type="Rhea" id="RHEA-COMP:10461"/>
        <dbReference type="Rhea" id="RHEA-COMP:14737"/>
        <dbReference type="Rhea" id="RHEA-COMP:14739"/>
        <dbReference type="ChEBI" id="CHEBI:13193"/>
        <dbReference type="ChEBI" id="CHEBI:15378"/>
        <dbReference type="ChEBI" id="CHEBI:17319"/>
        <dbReference type="ChEBI" id="CHEBI:17499"/>
        <dbReference type="ChEBI" id="CHEBI:29917"/>
        <dbReference type="ChEBI" id="CHEBI:29961"/>
        <dbReference type="ChEBI" id="CHEBI:57844"/>
        <dbReference type="ChEBI" id="CHEBI:57856"/>
        <dbReference type="ChEBI" id="CHEBI:59789"/>
        <dbReference type="ChEBI" id="CHEBI:64428"/>
        <dbReference type="ChEBI" id="CHEBI:73599"/>
        <dbReference type="EC" id="2.8.4.4"/>
    </reaction>
</comment>